<sequence length="333" mass="38569">MAFSPSSPCDSDTRERSWNEYWSAQLKKLPVLPSPRPRALTPDLSSESGANSAPTPRYQGSSFWFKVPPNIRRDILRLTFGDTRLHLFIECDYPDVPHILYSTNTLILEDTCVLKHLPKLLLHQRLELVTSLEVTWPIRSCRTPDSRKFWEDLDVYSFDQLLDFVSLSQFPNLRRLYVYLPLDDYHELFGGDHFNHTGIILNRLDPFVRRMTHLVECSFALHSDLFDFALCDAKVEYKDGIETRIEWGSYRQIWRDDNGNLSTVKLPYQDNYPDRPYGVLGDGEITIGYWILEGSEETAYFSYLDEITGRGAVFGSCVEYEGGGFYLEEVTKN</sequence>
<dbReference type="AlphaFoldDB" id="A0A2L2TYQ5"/>
<name>A0A2L2TYQ5_9HYPO</name>
<evidence type="ECO:0000313" key="3">
    <source>
        <dbReference type="Proteomes" id="UP000245910"/>
    </source>
</evidence>
<reference evidence="3" key="1">
    <citation type="submission" date="2014-10" db="EMBL/GenBank/DDBJ databases">
        <authorList>
            <person name="King R."/>
        </authorList>
    </citation>
    <scope>NUCLEOTIDE SEQUENCE [LARGE SCALE GENOMIC DNA]</scope>
    <source>
        <strain evidence="3">A3/5</strain>
    </source>
</reference>
<proteinExistence type="predicted"/>
<keyword evidence="3" id="KW-1185">Reference proteome</keyword>
<feature type="compositionally biased region" description="Polar residues" evidence="1">
    <location>
        <begin position="43"/>
        <end position="56"/>
    </location>
</feature>
<organism evidence="2 3">
    <name type="scientific">Fusarium venenatum</name>
    <dbReference type="NCBI Taxonomy" id="56646"/>
    <lineage>
        <taxon>Eukaryota</taxon>
        <taxon>Fungi</taxon>
        <taxon>Dikarya</taxon>
        <taxon>Ascomycota</taxon>
        <taxon>Pezizomycotina</taxon>
        <taxon>Sordariomycetes</taxon>
        <taxon>Hypocreomycetidae</taxon>
        <taxon>Hypocreales</taxon>
        <taxon>Nectriaceae</taxon>
        <taxon>Fusarium</taxon>
    </lineage>
</organism>
<evidence type="ECO:0000256" key="1">
    <source>
        <dbReference type="SAM" id="MobiDB-lite"/>
    </source>
</evidence>
<feature type="region of interest" description="Disordered" evidence="1">
    <location>
        <begin position="32"/>
        <end position="56"/>
    </location>
</feature>
<accession>A0A2L2TYQ5</accession>
<evidence type="ECO:0000313" key="2">
    <source>
        <dbReference type="EMBL" id="CEI66155.1"/>
    </source>
</evidence>
<dbReference type="STRING" id="56646.A0A2L2TYQ5"/>
<protein>
    <submittedName>
        <fullName evidence="2">Uncharacterized protein</fullName>
    </submittedName>
</protein>
<dbReference type="EMBL" id="LN649229">
    <property type="protein sequence ID" value="CEI66155.1"/>
    <property type="molecule type" value="Genomic_DNA"/>
</dbReference>
<dbReference type="Proteomes" id="UP000245910">
    <property type="component" value="Chromosome I"/>
</dbReference>